<organism evidence="2 3">
    <name type="scientific">Blastococcus saxobsidens</name>
    <dbReference type="NCBI Taxonomy" id="138336"/>
    <lineage>
        <taxon>Bacteria</taxon>
        <taxon>Bacillati</taxon>
        <taxon>Actinomycetota</taxon>
        <taxon>Actinomycetes</taxon>
        <taxon>Geodermatophilales</taxon>
        <taxon>Geodermatophilaceae</taxon>
        <taxon>Blastococcus</taxon>
    </lineage>
</organism>
<keyword evidence="1" id="KW-0472">Membrane</keyword>
<dbReference type="AlphaFoldDB" id="A0A6L9W0L1"/>
<proteinExistence type="predicted"/>
<dbReference type="CDD" id="cd00118">
    <property type="entry name" value="LysM"/>
    <property type="match status" value="1"/>
</dbReference>
<keyword evidence="1" id="KW-1133">Transmembrane helix</keyword>
<name>A0A6L9W0L1_9ACTN</name>
<feature type="transmembrane region" description="Helical" evidence="1">
    <location>
        <begin position="52"/>
        <end position="80"/>
    </location>
</feature>
<dbReference type="InterPro" id="IPR018392">
    <property type="entry name" value="LysM"/>
</dbReference>
<sequence length="242" mass="24223">MSVLRLLGTALGMSAIAACLTALAPSLAESVGALSVPQATVDAAGADVLVLHLVGLLAWLAWAWGALGLLLTAASALPGLAGDLAAGTVRRVLPAGARRAAAIALGIGLGIAPPALGVAAGAVDGTTTTQELARPTVRSAVPDWAASTVPERQPTHVPDWAAPAPAGVPDWPQVAAGEHVVVRGDCLWSIAERRLAAGTGSEPTSAEVAVAVRAWWQANADVIGPDPDLLLPGQVLRPPVLP</sequence>
<feature type="transmembrane region" description="Helical" evidence="1">
    <location>
        <begin position="101"/>
        <end position="123"/>
    </location>
</feature>
<dbReference type="PROSITE" id="PS51257">
    <property type="entry name" value="PROKAR_LIPOPROTEIN"/>
    <property type="match status" value="1"/>
</dbReference>
<dbReference type="Proteomes" id="UP000479241">
    <property type="component" value="Unassembled WGS sequence"/>
</dbReference>
<dbReference type="EMBL" id="JAAGWG010000007">
    <property type="protein sequence ID" value="NEK85352.1"/>
    <property type="molecule type" value="Genomic_DNA"/>
</dbReference>
<dbReference type="Gene3D" id="3.10.350.10">
    <property type="entry name" value="LysM domain"/>
    <property type="match status" value="1"/>
</dbReference>
<evidence type="ECO:0000313" key="2">
    <source>
        <dbReference type="EMBL" id="NEK85352.1"/>
    </source>
</evidence>
<dbReference type="InterPro" id="IPR036779">
    <property type="entry name" value="LysM_dom_sf"/>
</dbReference>
<reference evidence="2 3" key="1">
    <citation type="submission" date="2019-12" db="EMBL/GenBank/DDBJ databases">
        <title>the WGS of Blastococcus saxobsidens 67B17.</title>
        <authorList>
            <person name="Jiang Z."/>
        </authorList>
    </citation>
    <scope>NUCLEOTIDE SEQUENCE [LARGE SCALE GENOMIC DNA]</scope>
    <source>
        <strain evidence="2 3">67B17</strain>
    </source>
</reference>
<comment type="caution">
    <text evidence="2">The sequence shown here is derived from an EMBL/GenBank/DDBJ whole genome shotgun (WGS) entry which is preliminary data.</text>
</comment>
<keyword evidence="1" id="KW-0812">Transmembrane</keyword>
<evidence type="ECO:0000313" key="3">
    <source>
        <dbReference type="Proteomes" id="UP000479241"/>
    </source>
</evidence>
<evidence type="ECO:0000256" key="1">
    <source>
        <dbReference type="SAM" id="Phobius"/>
    </source>
</evidence>
<protein>
    <submittedName>
        <fullName evidence="2">LysM peptidoglycan-binding domain-containing protein</fullName>
    </submittedName>
</protein>
<gene>
    <name evidence="2" type="ORF">GCU60_06185</name>
</gene>
<accession>A0A6L9W0L1</accession>
<dbReference type="RefSeq" id="WP_163203251.1">
    <property type="nucleotide sequence ID" value="NZ_JAAGWG010000007.1"/>
</dbReference>